<dbReference type="SUPFAM" id="SSF52788">
    <property type="entry name" value="Phosphotyrosine protein phosphatases I"/>
    <property type="match status" value="1"/>
</dbReference>
<reference evidence="1 2" key="1">
    <citation type="submission" date="2016-01" db="EMBL/GenBank/DDBJ databases">
        <title>The new phylogeny of the genus Mycobacterium.</title>
        <authorList>
            <person name="Tarcisio F."/>
            <person name="Conor M."/>
            <person name="Antonella G."/>
            <person name="Elisabetta G."/>
            <person name="Giulia F.S."/>
            <person name="Sara T."/>
            <person name="Anna F."/>
            <person name="Clotilde B."/>
            <person name="Roberto B."/>
            <person name="Veronica D.S."/>
            <person name="Fabio R."/>
            <person name="Monica P."/>
            <person name="Olivier J."/>
            <person name="Enrico T."/>
            <person name="Nicola S."/>
        </authorList>
    </citation>
    <scope>NUCLEOTIDE SEQUENCE [LARGE SCALE GENOMIC DNA]</scope>
    <source>
        <strain evidence="1 2">DSM 44179</strain>
    </source>
</reference>
<dbReference type="GO" id="GO:0003700">
    <property type="term" value="F:DNA-binding transcription factor activity"/>
    <property type="evidence" value="ECO:0007669"/>
    <property type="project" value="InterPro"/>
</dbReference>
<evidence type="ECO:0000313" key="2">
    <source>
        <dbReference type="Proteomes" id="UP000193484"/>
    </source>
</evidence>
<dbReference type="InterPro" id="IPR036388">
    <property type="entry name" value="WH-like_DNA-bd_sf"/>
</dbReference>
<dbReference type="CDD" id="cd00090">
    <property type="entry name" value="HTH_ARSR"/>
    <property type="match status" value="1"/>
</dbReference>
<accession>A0A1X1RFU5</accession>
<dbReference type="STRING" id="1793.AWC04_08150"/>
<dbReference type="SMART" id="SM00418">
    <property type="entry name" value="HTH_ARSR"/>
    <property type="match status" value="1"/>
</dbReference>
<dbReference type="SMART" id="SM00226">
    <property type="entry name" value="LMWPc"/>
    <property type="match status" value="1"/>
</dbReference>
<dbReference type="InterPro" id="IPR001845">
    <property type="entry name" value="HTH_ArsR_DNA-bd_dom"/>
</dbReference>
<dbReference type="Pfam" id="PF01022">
    <property type="entry name" value="HTH_5"/>
    <property type="match status" value="1"/>
</dbReference>
<dbReference type="PANTHER" id="PTHR43428">
    <property type="entry name" value="ARSENATE REDUCTASE"/>
    <property type="match status" value="1"/>
</dbReference>
<dbReference type="SUPFAM" id="SSF46785">
    <property type="entry name" value="Winged helix' DNA-binding domain"/>
    <property type="match status" value="1"/>
</dbReference>
<dbReference type="Proteomes" id="UP000193484">
    <property type="component" value="Unassembled WGS sequence"/>
</dbReference>
<dbReference type="RefSeq" id="WP_085094945.1">
    <property type="nucleotide sequence ID" value="NZ_AP022603.1"/>
</dbReference>
<dbReference type="Gene3D" id="1.10.10.10">
    <property type="entry name" value="Winged helix-like DNA-binding domain superfamily/Winged helix DNA-binding domain"/>
    <property type="match status" value="1"/>
</dbReference>
<gene>
    <name evidence="1" type="ORF">AWC04_08150</name>
</gene>
<dbReference type="InterPro" id="IPR036390">
    <property type="entry name" value="WH_DNA-bd_sf"/>
</dbReference>
<dbReference type="InterPro" id="IPR011991">
    <property type="entry name" value="ArsR-like_HTH"/>
</dbReference>
<dbReference type="InterPro" id="IPR036196">
    <property type="entry name" value="Ptyr_pPase_sf"/>
</dbReference>
<dbReference type="InterPro" id="IPR023485">
    <property type="entry name" value="Ptyr_pPase"/>
</dbReference>
<dbReference type="OrthoDB" id="9784339at2"/>
<protein>
    <submittedName>
        <fullName evidence="1">ArsR family transcriptional regulator</fullName>
    </submittedName>
</protein>
<name>A0A1X1RFU5_MYCFA</name>
<dbReference type="EMBL" id="LQOJ01000030">
    <property type="protein sequence ID" value="ORV04560.1"/>
    <property type="molecule type" value="Genomic_DNA"/>
</dbReference>
<dbReference type="AlphaFoldDB" id="A0A1X1RFU5"/>
<dbReference type="PANTHER" id="PTHR43428:SF1">
    <property type="entry name" value="ARSENATE REDUCTASE"/>
    <property type="match status" value="1"/>
</dbReference>
<dbReference type="Gene3D" id="3.40.50.2300">
    <property type="match status" value="1"/>
</dbReference>
<sequence length="230" mass="25121">MVELSPEALRRVQVHAALADPGRLTIVDRLLLADASPSELQRAVSMSSSLLAHHLGVLEGAGLLRRVRSEGDRRRTYLQLIPAALDLLVPPVSLQFERVLFVCSQNSARSQLAVAVWNRRSRLPAASAGTRPAARVHPGALAAAARHDLAMRPGRPRHLDDVRRPTDLIVAVCDNVHEELPPETARLHWSIADPVTAGGARAFDHALDELVARIDRLAVTVDGGQRRRRP</sequence>
<keyword evidence="2" id="KW-1185">Reference proteome</keyword>
<comment type="caution">
    <text evidence="1">The sequence shown here is derived from an EMBL/GenBank/DDBJ whole genome shotgun (WGS) entry which is preliminary data.</text>
</comment>
<organism evidence="1 2">
    <name type="scientific">Mycolicibacterium fallax</name>
    <name type="common">Mycobacterium fallax</name>
    <dbReference type="NCBI Taxonomy" id="1793"/>
    <lineage>
        <taxon>Bacteria</taxon>
        <taxon>Bacillati</taxon>
        <taxon>Actinomycetota</taxon>
        <taxon>Actinomycetes</taxon>
        <taxon>Mycobacteriales</taxon>
        <taxon>Mycobacteriaceae</taxon>
        <taxon>Mycolicibacterium</taxon>
    </lineage>
</organism>
<proteinExistence type="predicted"/>
<evidence type="ECO:0000313" key="1">
    <source>
        <dbReference type="EMBL" id="ORV04560.1"/>
    </source>
</evidence>
<dbReference type="Pfam" id="PF01451">
    <property type="entry name" value="LMWPc"/>
    <property type="match status" value="1"/>
</dbReference>